<dbReference type="EMBL" id="JACEFB010000003">
    <property type="protein sequence ID" value="MBA2225961.1"/>
    <property type="molecule type" value="Genomic_DNA"/>
</dbReference>
<organism evidence="10 11">
    <name type="scientific">Thermogemmata fonticola</name>
    <dbReference type="NCBI Taxonomy" id="2755323"/>
    <lineage>
        <taxon>Bacteria</taxon>
        <taxon>Pseudomonadati</taxon>
        <taxon>Planctomycetota</taxon>
        <taxon>Planctomycetia</taxon>
        <taxon>Gemmatales</taxon>
        <taxon>Gemmataceae</taxon>
        <taxon>Thermogemmata</taxon>
    </lineage>
</organism>
<dbReference type="Pfam" id="PF00069">
    <property type="entry name" value="Pkinase"/>
    <property type="match status" value="1"/>
</dbReference>
<gene>
    <name evidence="10" type="ORF">H0921_07285</name>
</gene>
<accession>A0A7V8VDI0</accession>
<feature type="transmembrane region" description="Helical" evidence="8">
    <location>
        <begin position="501"/>
        <end position="522"/>
    </location>
</feature>
<keyword evidence="6" id="KW-0067">ATP-binding</keyword>
<feature type="region of interest" description="Disordered" evidence="7">
    <location>
        <begin position="367"/>
        <end position="495"/>
    </location>
</feature>
<dbReference type="Gene3D" id="1.10.510.10">
    <property type="entry name" value="Transferase(Phosphotransferase) domain 1"/>
    <property type="match status" value="1"/>
</dbReference>
<feature type="domain" description="Protein kinase" evidence="9">
    <location>
        <begin position="14"/>
        <end position="272"/>
    </location>
</feature>
<keyword evidence="4" id="KW-0547">Nucleotide-binding</keyword>
<dbReference type="GO" id="GO:0004674">
    <property type="term" value="F:protein serine/threonine kinase activity"/>
    <property type="evidence" value="ECO:0007669"/>
    <property type="project" value="UniProtKB-KW"/>
</dbReference>
<feature type="compositionally biased region" description="Low complexity" evidence="7">
    <location>
        <begin position="369"/>
        <end position="381"/>
    </location>
</feature>
<evidence type="ECO:0000313" key="10">
    <source>
        <dbReference type="EMBL" id="MBA2225961.1"/>
    </source>
</evidence>
<evidence type="ECO:0000313" key="11">
    <source>
        <dbReference type="Proteomes" id="UP000542342"/>
    </source>
</evidence>
<evidence type="ECO:0000256" key="5">
    <source>
        <dbReference type="ARBA" id="ARBA00022777"/>
    </source>
</evidence>
<dbReference type="CDD" id="cd14014">
    <property type="entry name" value="STKc_PknB_like"/>
    <property type="match status" value="1"/>
</dbReference>
<dbReference type="FunFam" id="1.10.510.10:FF:000021">
    <property type="entry name" value="Serine/threonine protein kinase"/>
    <property type="match status" value="1"/>
</dbReference>
<evidence type="ECO:0000256" key="3">
    <source>
        <dbReference type="ARBA" id="ARBA00022679"/>
    </source>
</evidence>
<comment type="caution">
    <text evidence="10">The sequence shown here is derived from an EMBL/GenBank/DDBJ whole genome shotgun (WGS) entry which is preliminary data.</text>
</comment>
<dbReference type="InterPro" id="IPR008271">
    <property type="entry name" value="Ser/Thr_kinase_AS"/>
</dbReference>
<dbReference type="EC" id="2.7.11.1" evidence="1"/>
<proteinExistence type="predicted"/>
<evidence type="ECO:0000256" key="7">
    <source>
        <dbReference type="SAM" id="MobiDB-lite"/>
    </source>
</evidence>
<evidence type="ECO:0000256" key="6">
    <source>
        <dbReference type="ARBA" id="ARBA00022840"/>
    </source>
</evidence>
<dbReference type="PANTHER" id="PTHR43289">
    <property type="entry name" value="MITOGEN-ACTIVATED PROTEIN KINASE KINASE KINASE 20-RELATED"/>
    <property type="match status" value="1"/>
</dbReference>
<keyword evidence="5 10" id="KW-0418">Kinase</keyword>
<dbReference type="PROSITE" id="PS50011">
    <property type="entry name" value="PROTEIN_KINASE_DOM"/>
    <property type="match status" value="1"/>
</dbReference>
<keyword evidence="11" id="KW-1185">Reference proteome</keyword>
<keyword evidence="8" id="KW-0472">Membrane</keyword>
<reference evidence="10 11" key="1">
    <citation type="submission" date="2020-07" db="EMBL/GenBank/DDBJ databases">
        <title>Thermogemmata thermophila gen. nov., sp. nov., a novel moderate thermophilic planctomycete from a Kamchatka hot spring.</title>
        <authorList>
            <person name="Elcheninov A.G."/>
            <person name="Podosokorskaya O.A."/>
            <person name="Kovaleva O.L."/>
            <person name="Novikov A."/>
            <person name="Bonch-Osmolovskaya E.A."/>
            <person name="Toshchakov S.V."/>
            <person name="Kublanov I.V."/>
        </authorList>
    </citation>
    <scope>NUCLEOTIDE SEQUENCE [LARGE SCALE GENOMIC DNA]</scope>
    <source>
        <strain evidence="10 11">2918</strain>
    </source>
</reference>
<dbReference type="PROSITE" id="PS00108">
    <property type="entry name" value="PROTEIN_KINASE_ST"/>
    <property type="match status" value="1"/>
</dbReference>
<keyword evidence="2" id="KW-0723">Serine/threonine-protein kinase</keyword>
<dbReference type="RefSeq" id="WP_194537384.1">
    <property type="nucleotide sequence ID" value="NZ_JACEFB010000003.1"/>
</dbReference>
<dbReference type="InterPro" id="IPR011009">
    <property type="entry name" value="Kinase-like_dom_sf"/>
</dbReference>
<name>A0A7V8VDI0_9BACT</name>
<feature type="compositionally biased region" description="Polar residues" evidence="7">
    <location>
        <begin position="400"/>
        <end position="414"/>
    </location>
</feature>
<evidence type="ECO:0000256" key="1">
    <source>
        <dbReference type="ARBA" id="ARBA00012513"/>
    </source>
</evidence>
<dbReference type="SMART" id="SM00220">
    <property type="entry name" value="S_TKc"/>
    <property type="match status" value="1"/>
</dbReference>
<evidence type="ECO:0000256" key="8">
    <source>
        <dbReference type="SAM" id="Phobius"/>
    </source>
</evidence>
<dbReference type="GO" id="GO:0005524">
    <property type="term" value="F:ATP binding"/>
    <property type="evidence" value="ECO:0007669"/>
    <property type="project" value="UniProtKB-KW"/>
</dbReference>
<dbReference type="Proteomes" id="UP000542342">
    <property type="component" value="Unassembled WGS sequence"/>
</dbReference>
<evidence type="ECO:0000256" key="4">
    <source>
        <dbReference type="ARBA" id="ARBA00022741"/>
    </source>
</evidence>
<feature type="compositionally biased region" description="Low complexity" evidence="7">
    <location>
        <begin position="451"/>
        <end position="463"/>
    </location>
</feature>
<keyword evidence="8" id="KW-1133">Transmembrane helix</keyword>
<dbReference type="SUPFAM" id="SSF56112">
    <property type="entry name" value="Protein kinase-like (PK-like)"/>
    <property type="match status" value="1"/>
</dbReference>
<dbReference type="PANTHER" id="PTHR43289:SF6">
    <property type="entry name" value="SERINE_THREONINE-PROTEIN KINASE NEKL-3"/>
    <property type="match status" value="1"/>
</dbReference>
<evidence type="ECO:0000259" key="9">
    <source>
        <dbReference type="PROSITE" id="PS50011"/>
    </source>
</evidence>
<dbReference type="InterPro" id="IPR000719">
    <property type="entry name" value="Prot_kinase_dom"/>
</dbReference>
<feature type="compositionally biased region" description="Basic and acidic residues" evidence="7">
    <location>
        <begin position="440"/>
        <end position="450"/>
    </location>
</feature>
<dbReference type="Gene3D" id="3.30.200.20">
    <property type="entry name" value="Phosphorylase Kinase, domain 1"/>
    <property type="match status" value="1"/>
</dbReference>
<keyword evidence="3" id="KW-0808">Transferase</keyword>
<protein>
    <recommendedName>
        <fullName evidence="1">non-specific serine/threonine protein kinase</fullName>
        <ecNumber evidence="1">2.7.11.1</ecNumber>
    </recommendedName>
</protein>
<keyword evidence="8" id="KW-0812">Transmembrane</keyword>
<dbReference type="AlphaFoldDB" id="A0A7V8VDI0"/>
<sequence length="524" mass="57236">MTQDMSQLTTLGDYEILTKIAEGGMGAVYKARHSRTGAIVAIKVIAKDTARNPVLLQRFKQEFDAARLIDHPNVVKALEYHAQPHPYIVMEYVDGESVGQRLQRRGAFEEQEAIRLIAQVCEGLQRAHKQGLVHRDVKPDNILITREGQAKLTDLGLVKDIEADLNLTRTGRGLGTPHYMAPEQFRNAKNVDVRSDIYSLGATLYAMVTGVVPFENTNPLDCWMRKIRNEFPSPRELNPKLSERVDWAIRRAMSAEPERRPASCREFLEDLTGQSRAASTSRAGLSGKLASSAGTDMWYMVYKDEQGTTHTVKGTTDGIRRALQDRLLGDPAKIFVSRQKSGPFTPLVNVTEFRDLVVNPAPLEDARRSGVIGRSSSGSGVLPPPALRADSDPEAVNLGGTPSPSLARSSTFRGSPSGKLVSPSGRLPQVASGGPTSGRLRPEPLVDPHAETIAVTPATATPPEESRLPVPAKSAAKKTLRPNHPSPPHRQGQTTQWQTTLGMALLLLTVALLAAFIGYFIFTR</sequence>
<evidence type="ECO:0000256" key="2">
    <source>
        <dbReference type="ARBA" id="ARBA00022527"/>
    </source>
</evidence>